<dbReference type="Proteomes" id="UP000235220">
    <property type="component" value="Chromosome 4"/>
</dbReference>
<dbReference type="PANTHER" id="PTHR47723:SF19">
    <property type="entry name" value="POLYNUCLEOTIDYL TRANSFERASE, RIBONUCLEASE H-LIKE SUPERFAMILY PROTEIN"/>
    <property type="match status" value="1"/>
</dbReference>
<organism evidence="3 4">
    <name type="scientific">Juglans regia</name>
    <name type="common">English walnut</name>
    <dbReference type="NCBI Taxonomy" id="51240"/>
    <lineage>
        <taxon>Eukaryota</taxon>
        <taxon>Viridiplantae</taxon>
        <taxon>Streptophyta</taxon>
        <taxon>Embryophyta</taxon>
        <taxon>Tracheophyta</taxon>
        <taxon>Spermatophyta</taxon>
        <taxon>Magnoliopsida</taxon>
        <taxon>eudicotyledons</taxon>
        <taxon>Gunneridae</taxon>
        <taxon>Pentapetalae</taxon>
        <taxon>rosids</taxon>
        <taxon>fabids</taxon>
        <taxon>Fagales</taxon>
        <taxon>Juglandaceae</taxon>
        <taxon>Juglans</taxon>
    </lineage>
</organism>
<evidence type="ECO:0000259" key="1">
    <source>
        <dbReference type="Pfam" id="PF13456"/>
    </source>
</evidence>
<evidence type="ECO:0000259" key="2">
    <source>
        <dbReference type="Pfam" id="PF13966"/>
    </source>
</evidence>
<dbReference type="GeneID" id="118348149"/>
<dbReference type="Pfam" id="PF13456">
    <property type="entry name" value="RVT_3"/>
    <property type="match status" value="1"/>
</dbReference>
<dbReference type="InterPro" id="IPR044730">
    <property type="entry name" value="RNase_H-like_dom_plant"/>
</dbReference>
<gene>
    <name evidence="4" type="primary">LOC118348149</name>
    <name evidence="5" type="synonym">LOC118348151</name>
</gene>
<dbReference type="InterPro" id="IPR026960">
    <property type="entry name" value="RVT-Znf"/>
</dbReference>
<dbReference type="KEGG" id="jre:118348149"/>
<dbReference type="KEGG" id="jre:118348151"/>
<protein>
    <submittedName>
        <fullName evidence="4">Uncharacterized protein LOC118348149</fullName>
    </submittedName>
    <submittedName>
        <fullName evidence="5">Uncharacterized protein LOC118348151</fullName>
    </submittedName>
</protein>
<reference evidence="4 5" key="1">
    <citation type="submission" date="2025-04" db="UniProtKB">
        <authorList>
            <consortium name="RefSeq"/>
        </authorList>
    </citation>
    <scope>IDENTIFICATION</scope>
    <source>
        <tissue evidence="4 5">Leaves</tissue>
    </source>
</reference>
<dbReference type="RefSeq" id="XP_035545035.1">
    <property type="nucleotide sequence ID" value="XM_035689142.1"/>
</dbReference>
<dbReference type="OrthoDB" id="1113207at2759"/>
<dbReference type="CDD" id="cd06222">
    <property type="entry name" value="RNase_H_like"/>
    <property type="match status" value="1"/>
</dbReference>
<dbReference type="SUPFAM" id="SSF53098">
    <property type="entry name" value="Ribonuclease H-like"/>
    <property type="match status" value="1"/>
</dbReference>
<name>A0A6P9EMB2_JUGRE</name>
<feature type="domain" description="RNase H type-1" evidence="1">
    <location>
        <begin position="388"/>
        <end position="464"/>
    </location>
</feature>
<dbReference type="InterPro" id="IPR002156">
    <property type="entry name" value="RNaseH_domain"/>
</dbReference>
<dbReference type="AlphaFoldDB" id="A0A6P9EMB2"/>
<accession>A0A6P9EMB2</accession>
<dbReference type="GO" id="GO:0004523">
    <property type="term" value="F:RNA-DNA hybrid ribonuclease activity"/>
    <property type="evidence" value="ECO:0007669"/>
    <property type="project" value="InterPro"/>
</dbReference>
<dbReference type="RefSeq" id="XP_035545033.1">
    <property type="nucleotide sequence ID" value="XM_035689140.1"/>
</dbReference>
<evidence type="ECO:0000313" key="3">
    <source>
        <dbReference type="Proteomes" id="UP000235220"/>
    </source>
</evidence>
<feature type="domain" description="Reverse transcriptase zinc-binding" evidence="2">
    <location>
        <begin position="175"/>
        <end position="258"/>
    </location>
</feature>
<dbReference type="Gene3D" id="3.30.420.10">
    <property type="entry name" value="Ribonuclease H-like superfamily/Ribonuclease H"/>
    <property type="match status" value="1"/>
</dbReference>
<dbReference type="Pfam" id="PF13966">
    <property type="entry name" value="zf-RVT"/>
    <property type="match status" value="1"/>
</dbReference>
<dbReference type="PANTHER" id="PTHR47723">
    <property type="entry name" value="OS05G0353850 PROTEIN"/>
    <property type="match status" value="1"/>
</dbReference>
<dbReference type="InterPro" id="IPR053151">
    <property type="entry name" value="RNase_H-like"/>
</dbReference>
<evidence type="ECO:0000313" key="4">
    <source>
        <dbReference type="RefSeq" id="XP_035545033.1"/>
    </source>
</evidence>
<evidence type="ECO:0000313" key="5">
    <source>
        <dbReference type="RefSeq" id="XP_035545035.1"/>
    </source>
</evidence>
<keyword evidence="3" id="KW-1185">Reference proteome</keyword>
<dbReference type="InterPro" id="IPR036397">
    <property type="entry name" value="RNaseH_sf"/>
</dbReference>
<sequence>MVIFVNGGKSSVSEIVDASTSLIDYIVLGRGVPGQVPKLVLLQFNKLFSTFFWGSINGSPKRKLIKWERLCKPVDEGGHLLEICPSRGTRFWKAIVKEIHVVLSHSKWKIKEGNVLLWRDSWLNSGPLMEQYPMVGDLELKLVGPEKKEEIVNEISSGRTGKDQLIWLENSNGSFTTKTAWSFVWISNPKCQWSDWIWNSALPKKFSVLMWKALNSCLVVDNRIRRLGVSLVSKCECCREGAVEDINHELYSGNIAKAICKFSSNTLGIPFVPFRSWRATVEAWFRRASKSSQLGTLIGVIPVIITWNLWKWRCTTRMEGRKEKVQVLWRLIKYWINWVGIKIHKDSRLVEKDVQILKSLNLSINSKKNEILMAVRWERPKKDWFKLNVDGSSINNPEILGARGVVRNELGKMVFAIAESIRSGSNNLAEVIALRRGLEHCKRLGLNNIIIEMDSLLVANWVQDGRCSLWT</sequence>
<dbReference type="InterPro" id="IPR012337">
    <property type="entry name" value="RNaseH-like_sf"/>
</dbReference>
<proteinExistence type="predicted"/>
<dbReference type="GO" id="GO:0003676">
    <property type="term" value="F:nucleic acid binding"/>
    <property type="evidence" value="ECO:0007669"/>
    <property type="project" value="InterPro"/>
</dbReference>